<reference evidence="5" key="2">
    <citation type="submission" date="2020-09" db="EMBL/GenBank/DDBJ databases">
        <authorList>
            <person name="Sun Q."/>
            <person name="Zhou Y."/>
        </authorList>
    </citation>
    <scope>NUCLEOTIDE SEQUENCE</scope>
    <source>
        <strain evidence="5">CGMCC 1.16134</strain>
    </source>
</reference>
<dbReference type="InterPro" id="IPR041698">
    <property type="entry name" value="Methyltransf_25"/>
</dbReference>
<name>A0A917D757_9BACL</name>
<dbReference type="CDD" id="cd02440">
    <property type="entry name" value="AdoMet_MTases"/>
    <property type="match status" value="1"/>
</dbReference>
<keyword evidence="2" id="KW-0808">Transferase</keyword>
<dbReference type="GO" id="GO:0008168">
    <property type="term" value="F:methyltransferase activity"/>
    <property type="evidence" value="ECO:0007669"/>
    <property type="project" value="UniProtKB-KW"/>
</dbReference>
<keyword evidence="6" id="KW-1185">Reference proteome</keyword>
<keyword evidence="1" id="KW-0489">Methyltransferase</keyword>
<dbReference type="PANTHER" id="PTHR43464">
    <property type="entry name" value="METHYLTRANSFERASE"/>
    <property type="match status" value="1"/>
</dbReference>
<dbReference type="PANTHER" id="PTHR43464:SF19">
    <property type="entry name" value="UBIQUINONE BIOSYNTHESIS O-METHYLTRANSFERASE, MITOCHONDRIAL"/>
    <property type="match status" value="1"/>
</dbReference>
<comment type="caution">
    <text evidence="5">The sequence shown here is derived from an EMBL/GenBank/DDBJ whole genome shotgun (WGS) entry which is preliminary data.</text>
</comment>
<sequence>MKQNKYDESGFFTNYSQMPHSVGGLEAAGEWAEFRALLPGLQDKRVLDLGCGFGWHCRYAREQQARSVIGIDLSENMLERARAMTVDPNIEYQCLAIEDIDFDNGAFDVVISSLALHYIEDLVP</sequence>
<reference evidence="5" key="1">
    <citation type="journal article" date="2014" name="Int. J. Syst. Evol. Microbiol.">
        <title>Complete genome sequence of Corynebacterium casei LMG S-19264T (=DSM 44701T), isolated from a smear-ripened cheese.</title>
        <authorList>
            <consortium name="US DOE Joint Genome Institute (JGI-PGF)"/>
            <person name="Walter F."/>
            <person name="Albersmeier A."/>
            <person name="Kalinowski J."/>
            <person name="Ruckert C."/>
        </authorList>
    </citation>
    <scope>NUCLEOTIDE SEQUENCE</scope>
    <source>
        <strain evidence="5">CGMCC 1.16134</strain>
    </source>
</reference>
<evidence type="ECO:0000256" key="2">
    <source>
        <dbReference type="ARBA" id="ARBA00022679"/>
    </source>
</evidence>
<gene>
    <name evidence="5" type="ORF">GCM10010912_67230</name>
</gene>
<dbReference type="AlphaFoldDB" id="A0A917D757"/>
<feature type="domain" description="Methyltransferase" evidence="4">
    <location>
        <begin position="46"/>
        <end position="121"/>
    </location>
</feature>
<accession>A0A917D757</accession>
<evidence type="ECO:0000256" key="1">
    <source>
        <dbReference type="ARBA" id="ARBA00022603"/>
    </source>
</evidence>
<dbReference type="SUPFAM" id="SSF53335">
    <property type="entry name" value="S-adenosyl-L-methionine-dependent methyltransferases"/>
    <property type="match status" value="1"/>
</dbReference>
<evidence type="ECO:0000313" key="6">
    <source>
        <dbReference type="Proteomes" id="UP000637643"/>
    </source>
</evidence>
<protein>
    <recommendedName>
        <fullName evidence="4">Methyltransferase domain-containing protein</fullName>
    </recommendedName>
</protein>
<dbReference type="Gene3D" id="3.40.50.150">
    <property type="entry name" value="Vaccinia Virus protein VP39"/>
    <property type="match status" value="1"/>
</dbReference>
<keyword evidence="3" id="KW-0949">S-adenosyl-L-methionine</keyword>
<evidence type="ECO:0000256" key="3">
    <source>
        <dbReference type="ARBA" id="ARBA00022691"/>
    </source>
</evidence>
<proteinExistence type="predicted"/>
<dbReference type="Proteomes" id="UP000637643">
    <property type="component" value="Unassembled WGS sequence"/>
</dbReference>
<dbReference type="Pfam" id="PF13649">
    <property type="entry name" value="Methyltransf_25"/>
    <property type="match status" value="1"/>
</dbReference>
<dbReference type="InterPro" id="IPR029063">
    <property type="entry name" value="SAM-dependent_MTases_sf"/>
</dbReference>
<organism evidence="5 6">
    <name type="scientific">Paenibacillus albidus</name>
    <dbReference type="NCBI Taxonomy" id="2041023"/>
    <lineage>
        <taxon>Bacteria</taxon>
        <taxon>Bacillati</taxon>
        <taxon>Bacillota</taxon>
        <taxon>Bacilli</taxon>
        <taxon>Bacillales</taxon>
        <taxon>Paenibacillaceae</taxon>
        <taxon>Paenibacillus</taxon>
    </lineage>
</organism>
<evidence type="ECO:0000313" key="5">
    <source>
        <dbReference type="EMBL" id="GGG13340.1"/>
    </source>
</evidence>
<dbReference type="EMBL" id="BMKR01000062">
    <property type="protein sequence ID" value="GGG13340.1"/>
    <property type="molecule type" value="Genomic_DNA"/>
</dbReference>
<dbReference type="GO" id="GO:0032259">
    <property type="term" value="P:methylation"/>
    <property type="evidence" value="ECO:0007669"/>
    <property type="project" value="UniProtKB-KW"/>
</dbReference>
<evidence type="ECO:0000259" key="4">
    <source>
        <dbReference type="Pfam" id="PF13649"/>
    </source>
</evidence>